<evidence type="ECO:0000256" key="3">
    <source>
        <dbReference type="ARBA" id="ARBA00022692"/>
    </source>
</evidence>
<evidence type="ECO:0000313" key="9">
    <source>
        <dbReference type="EMBL" id="MFC3607400.1"/>
    </source>
</evidence>
<dbReference type="Gene3D" id="1.20.1600.10">
    <property type="entry name" value="Outer membrane efflux proteins (OEP)"/>
    <property type="match status" value="1"/>
</dbReference>
<keyword evidence="10" id="KW-1185">Reference proteome</keyword>
<protein>
    <submittedName>
        <fullName evidence="9">Efflux transporter outer membrane subunit</fullName>
    </submittedName>
</protein>
<dbReference type="PANTHER" id="PTHR30203:SF33">
    <property type="entry name" value="BLR4455 PROTEIN"/>
    <property type="match status" value="1"/>
</dbReference>
<comment type="similarity">
    <text evidence="1 7">Belongs to the outer membrane factor (OMF) (TC 1.B.17) family.</text>
</comment>
<proteinExistence type="inferred from homology"/>
<name>A0ABV7T2P7_9GAMM</name>
<comment type="caution">
    <text evidence="9">The sequence shown here is derived from an EMBL/GenBank/DDBJ whole genome shotgun (WGS) entry which is preliminary data.</text>
</comment>
<keyword evidence="5" id="KW-0998">Cell outer membrane</keyword>
<accession>A0ABV7T2P7</accession>
<keyword evidence="4 7" id="KW-0564">Palmitate</keyword>
<feature type="coiled-coil region" evidence="8">
    <location>
        <begin position="387"/>
        <end position="421"/>
    </location>
</feature>
<dbReference type="Pfam" id="PF02321">
    <property type="entry name" value="OEP"/>
    <property type="match status" value="2"/>
</dbReference>
<dbReference type="SUPFAM" id="SSF56954">
    <property type="entry name" value="Outer membrane efflux proteins (OEP)"/>
    <property type="match status" value="1"/>
</dbReference>
<evidence type="ECO:0000256" key="7">
    <source>
        <dbReference type="RuleBase" id="RU362097"/>
    </source>
</evidence>
<dbReference type="RefSeq" id="WP_386362471.1">
    <property type="nucleotide sequence ID" value="NZ_JBHRXZ010000016.1"/>
</dbReference>
<dbReference type="EMBL" id="JBHRXZ010000016">
    <property type="protein sequence ID" value="MFC3607400.1"/>
    <property type="molecule type" value="Genomic_DNA"/>
</dbReference>
<dbReference type="InterPro" id="IPR010131">
    <property type="entry name" value="MdtP/NodT-like"/>
</dbReference>
<dbReference type="Gene3D" id="2.20.200.10">
    <property type="entry name" value="Outer membrane efflux proteins (OEP)"/>
    <property type="match status" value="1"/>
</dbReference>
<gene>
    <name evidence="9" type="ORF">ACFOMF_06380</name>
</gene>
<keyword evidence="3 7" id="KW-0812">Transmembrane</keyword>
<evidence type="ECO:0000256" key="1">
    <source>
        <dbReference type="ARBA" id="ARBA00007613"/>
    </source>
</evidence>
<sequence>MTFPVLLQPLAVLLAATTLTACTLGPDYRRPEVPMVAEFAHAEGWKPASPGDTLIRGTWWTLYGDPELDTLVARLNLDNQSLAAAEAQYRQARALVRGSRAQLFPFVSGNAGYSRSGQSQGAGTTAEGGAVSERFELGVNASWEADLWGRLRRGLEADRASAGASAADLAAVRLSLQAELVQTYLQLRVLDVHQELLEQTLEAYRRTLRLTQNQYDAGIARRSDVTQARAQLKTTEAQAIDLRWQRAQHEHAIAVLVGVPPAGFAIERREELPGMPLIPAGLPSELLERRPDVAAAERRVMVANAGIGVAQAAWFPDLVLSAGGGYADSSLANLISVPNRFWSLGPQLGLSLLDFGTRRAEVELAEARYDEVVAHYRQTVLDSLREVENYLVQIRVLQEEAAVQEEALQAAQESLRLMENQYRAGIVDFLSVATLQTNALDSERTNLMLLGNRLTASVLLIAALGGGWDALD</sequence>
<keyword evidence="2 7" id="KW-1134">Transmembrane beta strand</keyword>
<evidence type="ECO:0000256" key="8">
    <source>
        <dbReference type="SAM" id="Coils"/>
    </source>
</evidence>
<comment type="subcellular location">
    <subcellularLocation>
        <location evidence="7">Cell outer membrane</location>
        <topology evidence="7">Lipid-anchor</topology>
    </subcellularLocation>
</comment>
<evidence type="ECO:0000256" key="2">
    <source>
        <dbReference type="ARBA" id="ARBA00022452"/>
    </source>
</evidence>
<feature type="chain" id="PRO_5044950737" evidence="7">
    <location>
        <begin position="22"/>
        <end position="472"/>
    </location>
</feature>
<evidence type="ECO:0000313" key="10">
    <source>
        <dbReference type="Proteomes" id="UP001595630"/>
    </source>
</evidence>
<keyword evidence="7" id="KW-0472">Membrane</keyword>
<dbReference type="PANTHER" id="PTHR30203">
    <property type="entry name" value="OUTER MEMBRANE CATION EFFLUX PROTEIN"/>
    <property type="match status" value="1"/>
</dbReference>
<organism evidence="9 10">
    <name type="scientific">Stutzerimonas tarimensis</name>
    <dbReference type="NCBI Taxonomy" id="1507735"/>
    <lineage>
        <taxon>Bacteria</taxon>
        <taxon>Pseudomonadati</taxon>
        <taxon>Pseudomonadota</taxon>
        <taxon>Gammaproteobacteria</taxon>
        <taxon>Pseudomonadales</taxon>
        <taxon>Pseudomonadaceae</taxon>
        <taxon>Stutzerimonas</taxon>
    </lineage>
</organism>
<feature type="signal peptide" evidence="7">
    <location>
        <begin position="1"/>
        <end position="21"/>
    </location>
</feature>
<dbReference type="Proteomes" id="UP001595630">
    <property type="component" value="Unassembled WGS sequence"/>
</dbReference>
<dbReference type="InterPro" id="IPR003423">
    <property type="entry name" value="OMP_efflux"/>
</dbReference>
<evidence type="ECO:0000256" key="5">
    <source>
        <dbReference type="ARBA" id="ARBA00023237"/>
    </source>
</evidence>
<keyword evidence="6 7" id="KW-0449">Lipoprotein</keyword>
<evidence type="ECO:0000256" key="6">
    <source>
        <dbReference type="ARBA" id="ARBA00023288"/>
    </source>
</evidence>
<evidence type="ECO:0000256" key="4">
    <source>
        <dbReference type="ARBA" id="ARBA00023139"/>
    </source>
</evidence>
<keyword evidence="8" id="KW-0175">Coiled coil</keyword>
<reference evidence="10" key="1">
    <citation type="journal article" date="2019" name="Int. J. Syst. Evol. Microbiol.">
        <title>The Global Catalogue of Microorganisms (GCM) 10K type strain sequencing project: providing services to taxonomists for standard genome sequencing and annotation.</title>
        <authorList>
            <consortium name="The Broad Institute Genomics Platform"/>
            <consortium name="The Broad Institute Genome Sequencing Center for Infectious Disease"/>
            <person name="Wu L."/>
            <person name="Ma J."/>
        </authorList>
    </citation>
    <scope>NUCLEOTIDE SEQUENCE [LARGE SCALE GENOMIC DNA]</scope>
    <source>
        <strain evidence="10">KCTC 42447</strain>
    </source>
</reference>
<keyword evidence="7" id="KW-0732">Signal</keyword>
<dbReference type="NCBIfam" id="TIGR01845">
    <property type="entry name" value="outer_NodT"/>
    <property type="match status" value="1"/>
</dbReference>